<dbReference type="CDD" id="cd06257">
    <property type="entry name" value="DnaJ"/>
    <property type="match status" value="1"/>
</dbReference>
<dbReference type="RefSeq" id="WP_137091864.1">
    <property type="nucleotide sequence ID" value="NZ_CP028923.1"/>
</dbReference>
<keyword evidence="2" id="KW-1133">Transmembrane helix</keyword>
<keyword evidence="2" id="KW-0812">Transmembrane</keyword>
<accession>A0A4D7JUK6</accession>
<dbReference type="Gene3D" id="1.10.287.110">
    <property type="entry name" value="DnaJ domain"/>
    <property type="match status" value="1"/>
</dbReference>
<keyword evidence="5" id="KW-1185">Reference proteome</keyword>
<dbReference type="SUPFAM" id="SSF46565">
    <property type="entry name" value="Chaperone J-domain"/>
    <property type="match status" value="1"/>
</dbReference>
<reference evidence="4 5" key="1">
    <citation type="submission" date="2018-04" db="EMBL/GenBank/DDBJ databases">
        <title>Complete genome uncultured novel isolate.</title>
        <authorList>
            <person name="Merlino G."/>
        </authorList>
    </citation>
    <scope>NUCLEOTIDE SEQUENCE [LARGE SCALE GENOMIC DNA]</scope>
    <source>
        <strain evidence="5">R1DC9</strain>
    </source>
</reference>
<evidence type="ECO:0000313" key="4">
    <source>
        <dbReference type="EMBL" id="QCK16272.1"/>
    </source>
</evidence>
<dbReference type="GO" id="GO:0051787">
    <property type="term" value="F:misfolded protein binding"/>
    <property type="evidence" value="ECO:0007669"/>
    <property type="project" value="TreeGrafter"/>
</dbReference>
<dbReference type="InterPro" id="IPR036869">
    <property type="entry name" value="J_dom_sf"/>
</dbReference>
<dbReference type="PANTHER" id="PTHR44360:SF1">
    <property type="entry name" value="DNAJ HOMOLOG SUBFAMILY B MEMBER 9"/>
    <property type="match status" value="1"/>
</dbReference>
<evidence type="ECO:0000259" key="3">
    <source>
        <dbReference type="PROSITE" id="PS50076"/>
    </source>
</evidence>
<sequence>MDKNYYEILNLSRDASLKEIKSNYRKLASKYHPDVNHEKNAQDIFIKIREAYDVLSDPVKKEDYDNKLNYAELLRDTRRVVPSNHRPKWHQYSPYRTSRQRYDYKNIPQNQEFLIRNKKTFISINWFIIIMGALLLSDFLTIEPAERFYFEAFEVREVPNEGMIYNIEIGSYLKTLGPFKELSESEPAQLFRTKLFGKRKGYELYSIDGTANFVSDRAPVYGTLIFFPAITVLLSIIGLFIKKHPVTFANLSIISTLFAIFSLVIFLLS</sequence>
<evidence type="ECO:0000256" key="2">
    <source>
        <dbReference type="SAM" id="Phobius"/>
    </source>
</evidence>
<feature type="transmembrane region" description="Helical" evidence="2">
    <location>
        <begin position="220"/>
        <end position="241"/>
    </location>
</feature>
<gene>
    <name evidence="4" type="ORF">DCC35_16760</name>
</gene>
<dbReference type="GO" id="GO:0036503">
    <property type="term" value="P:ERAD pathway"/>
    <property type="evidence" value="ECO:0007669"/>
    <property type="project" value="TreeGrafter"/>
</dbReference>
<dbReference type="PANTHER" id="PTHR44360">
    <property type="entry name" value="DNAJ HOMOLOG SUBFAMILY B MEMBER 9"/>
    <property type="match status" value="1"/>
</dbReference>
<feature type="transmembrane region" description="Helical" evidence="2">
    <location>
        <begin position="248"/>
        <end position="268"/>
    </location>
</feature>
<dbReference type="PROSITE" id="PS50076">
    <property type="entry name" value="DNAJ_2"/>
    <property type="match status" value="1"/>
</dbReference>
<dbReference type="InterPro" id="IPR051948">
    <property type="entry name" value="Hsp70_co-chaperone_J-domain"/>
</dbReference>
<evidence type="ECO:0000256" key="1">
    <source>
        <dbReference type="ARBA" id="ARBA00023186"/>
    </source>
</evidence>
<organism evidence="4 5">
    <name type="scientific">Mangrovivirga cuniculi</name>
    <dbReference type="NCBI Taxonomy" id="2715131"/>
    <lineage>
        <taxon>Bacteria</taxon>
        <taxon>Pseudomonadati</taxon>
        <taxon>Bacteroidota</taxon>
        <taxon>Cytophagia</taxon>
        <taxon>Cytophagales</taxon>
        <taxon>Mangrovivirgaceae</taxon>
        <taxon>Mangrovivirga</taxon>
    </lineage>
</organism>
<dbReference type="GO" id="GO:0051087">
    <property type="term" value="F:protein-folding chaperone binding"/>
    <property type="evidence" value="ECO:0007669"/>
    <property type="project" value="TreeGrafter"/>
</dbReference>
<dbReference type="Proteomes" id="UP000298616">
    <property type="component" value="Chromosome"/>
</dbReference>
<dbReference type="OrthoDB" id="1495940at2"/>
<dbReference type="AlphaFoldDB" id="A0A4D7JUK6"/>
<evidence type="ECO:0000313" key="5">
    <source>
        <dbReference type="Proteomes" id="UP000298616"/>
    </source>
</evidence>
<dbReference type="InterPro" id="IPR018253">
    <property type="entry name" value="DnaJ_domain_CS"/>
</dbReference>
<name>A0A4D7JUK6_9BACT</name>
<feature type="domain" description="J" evidence="3">
    <location>
        <begin position="4"/>
        <end position="68"/>
    </location>
</feature>
<proteinExistence type="predicted"/>
<feature type="transmembrane region" description="Helical" evidence="2">
    <location>
        <begin position="121"/>
        <end position="142"/>
    </location>
</feature>
<dbReference type="EMBL" id="CP028923">
    <property type="protein sequence ID" value="QCK16272.1"/>
    <property type="molecule type" value="Genomic_DNA"/>
</dbReference>
<dbReference type="PRINTS" id="PR00625">
    <property type="entry name" value="JDOMAIN"/>
</dbReference>
<keyword evidence="2" id="KW-0472">Membrane</keyword>
<dbReference type="InterPro" id="IPR001623">
    <property type="entry name" value="DnaJ_domain"/>
</dbReference>
<keyword evidence="1" id="KW-0143">Chaperone</keyword>
<dbReference type="Pfam" id="PF00226">
    <property type="entry name" value="DnaJ"/>
    <property type="match status" value="1"/>
</dbReference>
<dbReference type="KEGG" id="fpf:DCC35_16760"/>
<protein>
    <recommendedName>
        <fullName evidence="3">J domain-containing protein</fullName>
    </recommendedName>
</protein>
<dbReference type="PROSITE" id="PS00636">
    <property type="entry name" value="DNAJ_1"/>
    <property type="match status" value="1"/>
</dbReference>
<dbReference type="SMART" id="SM00271">
    <property type="entry name" value="DnaJ"/>
    <property type="match status" value="1"/>
</dbReference>